<evidence type="ECO:0000313" key="8">
    <source>
        <dbReference type="Proteomes" id="UP001596074"/>
    </source>
</evidence>
<evidence type="ECO:0000256" key="4">
    <source>
        <dbReference type="ARBA" id="ARBA00023002"/>
    </source>
</evidence>
<evidence type="ECO:0000256" key="3">
    <source>
        <dbReference type="ARBA" id="ARBA00022827"/>
    </source>
</evidence>
<feature type="domain" description="FAD-dependent oxidoreductase 2 FAD-binding" evidence="6">
    <location>
        <begin position="5"/>
        <end position="473"/>
    </location>
</feature>
<evidence type="ECO:0000256" key="2">
    <source>
        <dbReference type="ARBA" id="ARBA00022630"/>
    </source>
</evidence>
<dbReference type="PANTHER" id="PTHR43400">
    <property type="entry name" value="FUMARATE REDUCTASE"/>
    <property type="match status" value="1"/>
</dbReference>
<dbReference type="NCBIfam" id="NF006130">
    <property type="entry name" value="PRK08274.1"/>
    <property type="match status" value="1"/>
</dbReference>
<dbReference type="InterPro" id="IPR050315">
    <property type="entry name" value="FAD-oxidoreductase_2"/>
</dbReference>
<evidence type="ECO:0000256" key="1">
    <source>
        <dbReference type="ARBA" id="ARBA00001974"/>
    </source>
</evidence>
<organism evidence="7 8">
    <name type="scientific">Actinomadura rugatobispora</name>
    <dbReference type="NCBI Taxonomy" id="1994"/>
    <lineage>
        <taxon>Bacteria</taxon>
        <taxon>Bacillati</taxon>
        <taxon>Actinomycetota</taxon>
        <taxon>Actinomycetes</taxon>
        <taxon>Streptosporangiales</taxon>
        <taxon>Thermomonosporaceae</taxon>
        <taxon>Actinomadura</taxon>
    </lineage>
</organism>
<dbReference type="SUPFAM" id="SSF51905">
    <property type="entry name" value="FAD/NAD(P)-binding domain"/>
    <property type="match status" value="1"/>
</dbReference>
<keyword evidence="8" id="KW-1185">Reference proteome</keyword>
<dbReference type="Proteomes" id="UP001596074">
    <property type="component" value="Unassembled WGS sequence"/>
</dbReference>
<dbReference type="Gene3D" id="3.50.50.60">
    <property type="entry name" value="FAD/NAD(P)-binding domain"/>
    <property type="match status" value="1"/>
</dbReference>
<sequence>MTETDVVVVGAGNAALVAALAAHEAGARVIVLEAAPEEERGGNSRFSGGIFRAAHDGLESLRPLLADSDEKVLRRVSVGPYTRRRYAEEWLAAAMGRPPRDLVDTVVDRSFETLEWMRRQGVEWELTANKLFDLDNLDGVHELPPGGAIRAKGEGVGLMERLFAAVERAGIEIRYGAPAAGLITRGAAVDGVLVHREDGVDEVRGAVVLASGGFEANPEMRLRYLGPGWDLVRVRGTRYNMGTMLTQALLAGAQPAGHWGGCHASPQDAAHPPVGDLRMTDKLSRYSYPYAILVNGEGRRFVDEGENEVWLTYAKTGAAIMRQTGGVAYQVFDRKTAHLLEPRYRTGTPVQAGTLAELAGKLGVPADALAETVSAFNTAVAADAGSRFDPMRKDGVAAGPQGQPPKSNWAQTVDEPPFTAYAVTCGITFTYGGLKIDTAGRVLDTTGRPMPGLYATGEIAGDFFYHNYAAGSGLVRGAVFGRIAGENAAARATGAAG</sequence>
<dbReference type="SUPFAM" id="SSF56425">
    <property type="entry name" value="Succinate dehydrogenase/fumarate reductase flavoprotein, catalytic domain"/>
    <property type="match status" value="1"/>
</dbReference>
<dbReference type="RefSeq" id="WP_378284989.1">
    <property type="nucleotide sequence ID" value="NZ_JBHSON010000041.1"/>
</dbReference>
<evidence type="ECO:0000256" key="5">
    <source>
        <dbReference type="SAM" id="MobiDB-lite"/>
    </source>
</evidence>
<evidence type="ECO:0000259" key="6">
    <source>
        <dbReference type="Pfam" id="PF00890"/>
    </source>
</evidence>
<dbReference type="InterPro" id="IPR003953">
    <property type="entry name" value="FAD-dep_OxRdtase_2_FAD-bd"/>
</dbReference>
<keyword evidence="2" id="KW-0285">Flavoprotein</keyword>
<reference evidence="8" key="1">
    <citation type="journal article" date="2019" name="Int. J. Syst. Evol. Microbiol.">
        <title>The Global Catalogue of Microorganisms (GCM) 10K type strain sequencing project: providing services to taxonomists for standard genome sequencing and annotation.</title>
        <authorList>
            <consortium name="The Broad Institute Genomics Platform"/>
            <consortium name="The Broad Institute Genome Sequencing Center for Infectious Disease"/>
            <person name="Wu L."/>
            <person name="Ma J."/>
        </authorList>
    </citation>
    <scope>NUCLEOTIDE SEQUENCE [LARGE SCALE GENOMIC DNA]</scope>
    <source>
        <strain evidence="8">KCTC 42087</strain>
    </source>
</reference>
<dbReference type="InterPro" id="IPR027477">
    <property type="entry name" value="Succ_DH/fumarate_Rdtase_cat_sf"/>
</dbReference>
<dbReference type="Pfam" id="PF00890">
    <property type="entry name" value="FAD_binding_2"/>
    <property type="match status" value="1"/>
</dbReference>
<comment type="caution">
    <text evidence="7">The sequence shown here is derived from an EMBL/GenBank/DDBJ whole genome shotgun (WGS) entry which is preliminary data.</text>
</comment>
<dbReference type="PRINTS" id="PR00411">
    <property type="entry name" value="PNDRDTASEI"/>
</dbReference>
<name>A0ABW1A425_9ACTN</name>
<dbReference type="PANTHER" id="PTHR43400:SF7">
    <property type="entry name" value="FAD-DEPENDENT OXIDOREDUCTASE 2 FAD BINDING DOMAIN-CONTAINING PROTEIN"/>
    <property type="match status" value="1"/>
</dbReference>
<evidence type="ECO:0000313" key="7">
    <source>
        <dbReference type="EMBL" id="MFC5749271.1"/>
    </source>
</evidence>
<gene>
    <name evidence="7" type="primary">tcuA</name>
    <name evidence="7" type="ORF">ACFPZN_26935</name>
</gene>
<keyword evidence="3" id="KW-0274">FAD</keyword>
<protein>
    <submittedName>
        <fullName evidence="7">FAD-dependent tricarballylate dehydrogenase TcuA</fullName>
    </submittedName>
</protein>
<dbReference type="EMBL" id="JBHSON010000041">
    <property type="protein sequence ID" value="MFC5749271.1"/>
    <property type="molecule type" value="Genomic_DNA"/>
</dbReference>
<accession>A0ABW1A425</accession>
<dbReference type="Gene3D" id="3.90.700.10">
    <property type="entry name" value="Succinate dehydrogenase/fumarate reductase flavoprotein, catalytic domain"/>
    <property type="match status" value="1"/>
</dbReference>
<proteinExistence type="predicted"/>
<dbReference type="InterPro" id="IPR036188">
    <property type="entry name" value="FAD/NAD-bd_sf"/>
</dbReference>
<comment type="cofactor">
    <cofactor evidence="1">
        <name>FAD</name>
        <dbReference type="ChEBI" id="CHEBI:57692"/>
    </cofactor>
</comment>
<keyword evidence="4" id="KW-0560">Oxidoreductase</keyword>
<feature type="region of interest" description="Disordered" evidence="5">
    <location>
        <begin position="391"/>
        <end position="411"/>
    </location>
</feature>